<evidence type="ECO:0000313" key="1">
    <source>
        <dbReference type="EMBL" id="KML47415.1"/>
    </source>
</evidence>
<protein>
    <submittedName>
        <fullName evidence="1">Uncharacterized protein</fullName>
    </submittedName>
</protein>
<dbReference type="RefSeq" id="WP_048250830.1">
    <property type="nucleotide sequence ID" value="NZ_LDWR01000062.1"/>
</dbReference>
<reference evidence="1 2" key="1">
    <citation type="submission" date="2015-05" db="EMBL/GenBank/DDBJ databases">
        <title>Draft genome of Burkholderia cepacia LK29.</title>
        <authorList>
            <person name="Chan X.Y."/>
        </authorList>
    </citation>
    <scope>NUCLEOTIDE SEQUENCE [LARGE SCALE GENOMIC DNA]</scope>
    <source>
        <strain evidence="1 2">LK29</strain>
    </source>
</reference>
<proteinExistence type="predicted"/>
<gene>
    <name evidence="1" type="ORF">VL15_32020</name>
</gene>
<organism evidence="1 2">
    <name type="scientific">Burkholderia cepacia</name>
    <name type="common">Pseudomonas cepacia</name>
    <dbReference type="NCBI Taxonomy" id="292"/>
    <lineage>
        <taxon>Bacteria</taxon>
        <taxon>Pseudomonadati</taxon>
        <taxon>Pseudomonadota</taxon>
        <taxon>Betaproteobacteria</taxon>
        <taxon>Burkholderiales</taxon>
        <taxon>Burkholderiaceae</taxon>
        <taxon>Burkholderia</taxon>
        <taxon>Burkholderia cepacia complex</taxon>
    </lineage>
</organism>
<comment type="caution">
    <text evidence="1">The sequence shown here is derived from an EMBL/GenBank/DDBJ whole genome shotgun (WGS) entry which is preliminary data.</text>
</comment>
<name>A0A0J5W942_BURCE</name>
<dbReference type="Proteomes" id="UP000036338">
    <property type="component" value="Unassembled WGS sequence"/>
</dbReference>
<dbReference type="AlphaFoldDB" id="A0A0J5W942"/>
<sequence length="258" mass="29326">MMFVKSGKTEDDERYVLYDLRSGHPVFTQPYRYLSAEYDFRWRSFGLPWDKYAVIVAQRPDKKTGVIDLSGKTVVPFQYDRIEVLGEWGHMRATKNDKDTTVMALQADKAAAVRDAISRAIRTGPAPIPDERSPFMGHFAPVSYLDTTALNDAVAKKRLARPVAPMMLLNGDTAIMDFSMITSKQAPAYDFLEYYCQRDTGFDVLMPGAETPDKACADPQSPMLKFRRTTHDDWHCDGCERRGLPVQWRRLDARAVGQ</sequence>
<accession>A0A0J5W942</accession>
<evidence type="ECO:0000313" key="2">
    <source>
        <dbReference type="Proteomes" id="UP000036338"/>
    </source>
</evidence>
<dbReference type="PATRIC" id="fig|292.27.peg.7287"/>
<dbReference type="EMBL" id="LDWR01000062">
    <property type="protein sequence ID" value="KML47415.1"/>
    <property type="molecule type" value="Genomic_DNA"/>
</dbReference>